<dbReference type="SMART" id="SM00345">
    <property type="entry name" value="HTH_GNTR"/>
    <property type="match status" value="1"/>
</dbReference>
<dbReference type="InterPro" id="IPR015424">
    <property type="entry name" value="PyrdxlP-dep_Trfase"/>
</dbReference>
<dbReference type="InterPro" id="IPR051446">
    <property type="entry name" value="HTH_trans_reg/aminotransferase"/>
</dbReference>
<dbReference type="RefSeq" id="WP_377043867.1">
    <property type="nucleotide sequence ID" value="NZ_JBHLUN010000005.1"/>
</dbReference>
<organism evidence="8 9">
    <name type="scientific">Roseomonas elaeocarpi</name>
    <dbReference type="NCBI Taxonomy" id="907779"/>
    <lineage>
        <taxon>Bacteria</taxon>
        <taxon>Pseudomonadati</taxon>
        <taxon>Pseudomonadota</taxon>
        <taxon>Alphaproteobacteria</taxon>
        <taxon>Acetobacterales</taxon>
        <taxon>Roseomonadaceae</taxon>
        <taxon>Roseomonas</taxon>
    </lineage>
</organism>
<dbReference type="InterPro" id="IPR000524">
    <property type="entry name" value="Tscrpt_reg_HTH_GntR"/>
</dbReference>
<evidence type="ECO:0000256" key="2">
    <source>
        <dbReference type="ARBA" id="ARBA00022898"/>
    </source>
</evidence>
<sequence>MATTLRAPPGASRRSARPRVRRPAEVLDLPLPLGAGGTQSARVHAALRDAILRGRLAAGLRLPSSRALAAQLGLRRNAVVLAYEHLLSDGLAEARTGAGTFVAALLPQPPEPAATARAATACTGNRTAPPQPRAVPGRAAPAGPHAATDLIVGRAATPEPPGPANPGPFALGHTSPDPLILAQFGRLLRAQLLRADPMHFGYGDPRGSESLRAAVAEHLAVTRGIRCDAAQVMLTSGTQQGLRLVAETLLRPGDTAWIEDPGYPTAWRVLRAVGASLVPVPVDGAGLVVEAGLASAPKARLAYVTPSHQFPTGVTMTMARRAALLDWAREHDAWVVEDDYDSEFRYAGPPLTALAGLGGAERVIYLGTFSKTLFPGLRVGYAVLPPALLHPVMAARAVADRFPSTLLGEALAELMRSGAFSAHLRRMRNRYRAARDLLAALLDAGSGGRLRVVVPDQGLHLLAMLPPDWPPGAGAAILAAAGMEARLLSESRLTPGAQDGFVLGFSGQPVPVLRNAAEQLAASVRRFVPGAGGPPDGG</sequence>
<keyword evidence="3" id="KW-0805">Transcription regulation</keyword>
<keyword evidence="4" id="KW-0238">DNA-binding</keyword>
<dbReference type="EMBL" id="JBHLUN010000005">
    <property type="protein sequence ID" value="MFC0408125.1"/>
    <property type="molecule type" value="Genomic_DNA"/>
</dbReference>
<comment type="caution">
    <text evidence="8">The sequence shown here is derived from an EMBL/GenBank/DDBJ whole genome shotgun (WGS) entry which is preliminary data.</text>
</comment>
<keyword evidence="8" id="KW-0808">Transferase</keyword>
<dbReference type="CDD" id="cd07377">
    <property type="entry name" value="WHTH_GntR"/>
    <property type="match status" value="1"/>
</dbReference>
<dbReference type="Pfam" id="PF00155">
    <property type="entry name" value="Aminotran_1_2"/>
    <property type="match status" value="1"/>
</dbReference>
<feature type="region of interest" description="Disordered" evidence="6">
    <location>
        <begin position="124"/>
        <end position="143"/>
    </location>
</feature>
<dbReference type="SUPFAM" id="SSF46785">
    <property type="entry name" value="Winged helix' DNA-binding domain"/>
    <property type="match status" value="1"/>
</dbReference>
<dbReference type="Gene3D" id="3.40.640.10">
    <property type="entry name" value="Type I PLP-dependent aspartate aminotransferase-like (Major domain)"/>
    <property type="match status" value="1"/>
</dbReference>
<keyword evidence="9" id="KW-1185">Reference proteome</keyword>
<keyword evidence="8" id="KW-0032">Aminotransferase</keyword>
<name>A0ABV6JRN2_9PROT</name>
<evidence type="ECO:0000313" key="9">
    <source>
        <dbReference type="Proteomes" id="UP001589865"/>
    </source>
</evidence>
<dbReference type="Proteomes" id="UP001589865">
    <property type="component" value="Unassembled WGS sequence"/>
</dbReference>
<dbReference type="Pfam" id="PF00392">
    <property type="entry name" value="GntR"/>
    <property type="match status" value="1"/>
</dbReference>
<dbReference type="InterPro" id="IPR036388">
    <property type="entry name" value="WH-like_DNA-bd_sf"/>
</dbReference>
<evidence type="ECO:0000256" key="6">
    <source>
        <dbReference type="SAM" id="MobiDB-lite"/>
    </source>
</evidence>
<dbReference type="SUPFAM" id="SSF53383">
    <property type="entry name" value="PLP-dependent transferases"/>
    <property type="match status" value="1"/>
</dbReference>
<evidence type="ECO:0000313" key="8">
    <source>
        <dbReference type="EMBL" id="MFC0408125.1"/>
    </source>
</evidence>
<feature type="compositionally biased region" description="Low complexity" evidence="6">
    <location>
        <begin position="1"/>
        <end position="13"/>
    </location>
</feature>
<dbReference type="InterPro" id="IPR004839">
    <property type="entry name" value="Aminotransferase_I/II_large"/>
</dbReference>
<feature type="region of interest" description="Disordered" evidence="6">
    <location>
        <begin position="1"/>
        <end position="21"/>
    </location>
</feature>
<feature type="domain" description="HTH gntR-type" evidence="7">
    <location>
        <begin position="37"/>
        <end position="105"/>
    </location>
</feature>
<gene>
    <name evidence="8" type="ORF">ACFFGY_07675</name>
</gene>
<proteinExistence type="inferred from homology"/>
<evidence type="ECO:0000256" key="1">
    <source>
        <dbReference type="ARBA" id="ARBA00005384"/>
    </source>
</evidence>
<dbReference type="Gene3D" id="1.10.10.10">
    <property type="entry name" value="Winged helix-like DNA-binding domain superfamily/Winged helix DNA-binding domain"/>
    <property type="match status" value="1"/>
</dbReference>
<dbReference type="PANTHER" id="PTHR46577:SF1">
    <property type="entry name" value="HTH-TYPE TRANSCRIPTIONAL REGULATORY PROTEIN GABR"/>
    <property type="match status" value="1"/>
</dbReference>
<protein>
    <submittedName>
        <fullName evidence="8">PLP-dependent aminotransferase family protein</fullName>
    </submittedName>
</protein>
<evidence type="ECO:0000256" key="3">
    <source>
        <dbReference type="ARBA" id="ARBA00023015"/>
    </source>
</evidence>
<keyword evidence="5" id="KW-0804">Transcription</keyword>
<dbReference type="CDD" id="cd00609">
    <property type="entry name" value="AAT_like"/>
    <property type="match status" value="1"/>
</dbReference>
<dbReference type="InterPro" id="IPR036390">
    <property type="entry name" value="WH_DNA-bd_sf"/>
</dbReference>
<dbReference type="PANTHER" id="PTHR46577">
    <property type="entry name" value="HTH-TYPE TRANSCRIPTIONAL REGULATORY PROTEIN GABR"/>
    <property type="match status" value="1"/>
</dbReference>
<comment type="similarity">
    <text evidence="1">In the C-terminal section; belongs to the class-I pyridoxal-phosphate-dependent aminotransferase family.</text>
</comment>
<evidence type="ECO:0000256" key="4">
    <source>
        <dbReference type="ARBA" id="ARBA00023125"/>
    </source>
</evidence>
<accession>A0ABV6JRN2</accession>
<evidence type="ECO:0000259" key="7">
    <source>
        <dbReference type="PROSITE" id="PS50949"/>
    </source>
</evidence>
<dbReference type="GO" id="GO:0008483">
    <property type="term" value="F:transaminase activity"/>
    <property type="evidence" value="ECO:0007669"/>
    <property type="project" value="UniProtKB-KW"/>
</dbReference>
<dbReference type="PROSITE" id="PS50949">
    <property type="entry name" value="HTH_GNTR"/>
    <property type="match status" value="1"/>
</dbReference>
<dbReference type="InterPro" id="IPR015421">
    <property type="entry name" value="PyrdxlP-dep_Trfase_major"/>
</dbReference>
<reference evidence="8 9" key="1">
    <citation type="submission" date="2024-09" db="EMBL/GenBank/DDBJ databases">
        <authorList>
            <person name="Sun Q."/>
            <person name="Mori K."/>
        </authorList>
    </citation>
    <scope>NUCLEOTIDE SEQUENCE [LARGE SCALE GENOMIC DNA]</scope>
    <source>
        <strain evidence="8 9">TBRC 5777</strain>
    </source>
</reference>
<keyword evidence="2" id="KW-0663">Pyridoxal phosphate</keyword>
<evidence type="ECO:0000256" key="5">
    <source>
        <dbReference type="ARBA" id="ARBA00023163"/>
    </source>
</evidence>